<reference evidence="1" key="1">
    <citation type="submission" date="2018-02" db="EMBL/GenBank/DDBJ databases">
        <authorList>
            <person name="Cohen D.B."/>
            <person name="Kent A.D."/>
        </authorList>
    </citation>
    <scope>NUCLEOTIDE SEQUENCE</scope>
</reference>
<accession>A0A2N9HXV0</accession>
<sequence length="238" mass="26572">MRFLPLAGSVDITMLPFKDYSRGSAIFNLVCNLQVIHFENYGKLLERDIDVSVYIGEHIRLKHHLSKISHRFRVFLLLELLFVTVSQFVALLETTGNPEIINFINGGDFAVSSIVELIGIIICLHSAAKISHRALSLPAVTSRWHALVTCNSNDVSQRGISSYGGNLEAGFSTGSLTMNYSESDLESIDYVPVPTNTQRASYISMYHKRQAFGTPTNTFCTIVLKNKNKNLQLKTDID</sequence>
<dbReference type="AlphaFoldDB" id="A0A2N9HXV0"/>
<dbReference type="PANTHER" id="PTHR31963">
    <property type="entry name" value="RAS GUANINE NUCLEOTIDE EXCHANGE FACTOR K"/>
    <property type="match status" value="1"/>
</dbReference>
<dbReference type="PANTHER" id="PTHR31963:SF28">
    <property type="entry name" value="GUSTATORY RECEPTOR"/>
    <property type="match status" value="1"/>
</dbReference>
<protein>
    <submittedName>
        <fullName evidence="1">Uncharacterized protein</fullName>
    </submittedName>
</protein>
<name>A0A2N9HXV0_FAGSY</name>
<dbReference type="Pfam" id="PF12056">
    <property type="entry name" value="DUF3537"/>
    <property type="match status" value="1"/>
</dbReference>
<organism evidence="1">
    <name type="scientific">Fagus sylvatica</name>
    <name type="common">Beechnut</name>
    <dbReference type="NCBI Taxonomy" id="28930"/>
    <lineage>
        <taxon>Eukaryota</taxon>
        <taxon>Viridiplantae</taxon>
        <taxon>Streptophyta</taxon>
        <taxon>Embryophyta</taxon>
        <taxon>Tracheophyta</taxon>
        <taxon>Spermatophyta</taxon>
        <taxon>Magnoliopsida</taxon>
        <taxon>eudicotyledons</taxon>
        <taxon>Gunneridae</taxon>
        <taxon>Pentapetalae</taxon>
        <taxon>rosids</taxon>
        <taxon>fabids</taxon>
        <taxon>Fagales</taxon>
        <taxon>Fagaceae</taxon>
        <taxon>Fagus</taxon>
    </lineage>
</organism>
<proteinExistence type="predicted"/>
<evidence type="ECO:0000313" key="1">
    <source>
        <dbReference type="EMBL" id="SPD16573.1"/>
    </source>
</evidence>
<dbReference type="InterPro" id="IPR021924">
    <property type="entry name" value="DUF3537"/>
</dbReference>
<gene>
    <name evidence="1" type="ORF">FSB_LOCUS44455</name>
</gene>
<dbReference type="EMBL" id="OIVN01004301">
    <property type="protein sequence ID" value="SPD16573.1"/>
    <property type="molecule type" value="Genomic_DNA"/>
</dbReference>